<evidence type="ECO:0000313" key="9">
    <source>
        <dbReference type="Proteomes" id="UP000468581"/>
    </source>
</evidence>
<dbReference type="Proteomes" id="UP000468581">
    <property type="component" value="Unassembled WGS sequence"/>
</dbReference>
<feature type="domain" description="Nitroreductase" evidence="7">
    <location>
        <begin position="8"/>
        <end position="186"/>
    </location>
</feature>
<proteinExistence type="inferred from homology"/>
<keyword evidence="5" id="KW-0521">NADP</keyword>
<organism evidence="8 9">
    <name type="scientific">Leptobacterium flavescens</name>
    <dbReference type="NCBI Taxonomy" id="472055"/>
    <lineage>
        <taxon>Bacteria</taxon>
        <taxon>Pseudomonadati</taxon>
        <taxon>Bacteroidota</taxon>
        <taxon>Flavobacteriia</taxon>
        <taxon>Flavobacteriales</taxon>
        <taxon>Flavobacteriaceae</taxon>
        <taxon>Leptobacterium</taxon>
    </lineage>
</organism>
<dbReference type="SUPFAM" id="SSF55469">
    <property type="entry name" value="FMN-dependent nitroreductase-like"/>
    <property type="match status" value="1"/>
</dbReference>
<keyword evidence="9" id="KW-1185">Reference proteome</keyword>
<dbReference type="PANTHER" id="PTHR43673:SF2">
    <property type="entry name" value="NITROREDUCTASE"/>
    <property type="match status" value="1"/>
</dbReference>
<sequence>MNEYIESLRWRYATKKFDNQKKVSEEDLNTLKEAIRLTASSYGLQPYRILIVEDPEIRKELQPASWGQTQIVDASHLIVFCTEREVNDDFIDHYLENISSTRKVAIEDLKDYGNFMKSKITPLDPDVKQNWSTRQAYIALGNLLSAAAQLKIDSCPIEGFSPEKYDEILGLKEKGLSSVVVAAIGYRSQEDQTQHFAKVRKPAQELFITI</sequence>
<dbReference type="PANTHER" id="PTHR43673">
    <property type="entry name" value="NAD(P)H NITROREDUCTASE YDGI-RELATED"/>
    <property type="match status" value="1"/>
</dbReference>
<comment type="similarity">
    <text evidence="2">Belongs to the nitroreductase family.</text>
</comment>
<evidence type="ECO:0000256" key="5">
    <source>
        <dbReference type="ARBA" id="ARBA00022857"/>
    </source>
</evidence>
<dbReference type="EMBL" id="JAABOO010000001">
    <property type="protein sequence ID" value="NER12330.1"/>
    <property type="molecule type" value="Genomic_DNA"/>
</dbReference>
<evidence type="ECO:0000256" key="6">
    <source>
        <dbReference type="ARBA" id="ARBA00023002"/>
    </source>
</evidence>
<comment type="cofactor">
    <cofactor evidence="1">
        <name>FMN</name>
        <dbReference type="ChEBI" id="CHEBI:58210"/>
    </cofactor>
</comment>
<evidence type="ECO:0000256" key="4">
    <source>
        <dbReference type="ARBA" id="ARBA00022643"/>
    </source>
</evidence>
<keyword evidence="3" id="KW-0285">Flavoprotein</keyword>
<evidence type="ECO:0000259" key="7">
    <source>
        <dbReference type="Pfam" id="PF00881"/>
    </source>
</evidence>
<dbReference type="AlphaFoldDB" id="A0A6P0UIX4"/>
<dbReference type="Pfam" id="PF00881">
    <property type="entry name" value="Nitroreductase"/>
    <property type="match status" value="1"/>
</dbReference>
<evidence type="ECO:0000256" key="1">
    <source>
        <dbReference type="ARBA" id="ARBA00001917"/>
    </source>
</evidence>
<dbReference type="RefSeq" id="WP_163605356.1">
    <property type="nucleotide sequence ID" value="NZ_JAABOO010000001.1"/>
</dbReference>
<accession>A0A6P0UIX4</accession>
<name>A0A6P0UIX4_9FLAO</name>
<evidence type="ECO:0000256" key="2">
    <source>
        <dbReference type="ARBA" id="ARBA00007118"/>
    </source>
</evidence>
<evidence type="ECO:0000313" key="8">
    <source>
        <dbReference type="EMBL" id="NER12330.1"/>
    </source>
</evidence>
<protein>
    <submittedName>
        <fullName evidence="8">NAD(P)H-dependent oxidoreductase</fullName>
    </submittedName>
</protein>
<dbReference type="InterPro" id="IPR000415">
    <property type="entry name" value="Nitroreductase-like"/>
</dbReference>
<comment type="caution">
    <text evidence="8">The sequence shown here is derived from an EMBL/GenBank/DDBJ whole genome shotgun (WGS) entry which is preliminary data.</text>
</comment>
<keyword evidence="6" id="KW-0560">Oxidoreductase</keyword>
<evidence type="ECO:0000256" key="3">
    <source>
        <dbReference type="ARBA" id="ARBA00022630"/>
    </source>
</evidence>
<dbReference type="CDD" id="cd02149">
    <property type="entry name" value="NfsB-like"/>
    <property type="match status" value="1"/>
</dbReference>
<dbReference type="GO" id="GO:0016491">
    <property type="term" value="F:oxidoreductase activity"/>
    <property type="evidence" value="ECO:0007669"/>
    <property type="project" value="UniProtKB-KW"/>
</dbReference>
<gene>
    <name evidence="8" type="ORF">GWK08_02670</name>
</gene>
<dbReference type="Gene3D" id="3.40.109.10">
    <property type="entry name" value="NADH Oxidase"/>
    <property type="match status" value="1"/>
</dbReference>
<dbReference type="InterPro" id="IPR033878">
    <property type="entry name" value="NfsB-like"/>
</dbReference>
<dbReference type="InterPro" id="IPR029479">
    <property type="entry name" value="Nitroreductase"/>
</dbReference>
<keyword evidence="4" id="KW-0288">FMN</keyword>
<reference evidence="8 9" key="1">
    <citation type="submission" date="2020-01" db="EMBL/GenBank/DDBJ databases">
        <title>Leptobacterium flavescens.</title>
        <authorList>
            <person name="Wang G."/>
        </authorList>
    </citation>
    <scope>NUCLEOTIDE SEQUENCE [LARGE SCALE GENOMIC DNA]</scope>
    <source>
        <strain evidence="8 9">KCTC 22160</strain>
    </source>
</reference>